<dbReference type="GO" id="GO:0000160">
    <property type="term" value="P:phosphorelay signal transduction system"/>
    <property type="evidence" value="ECO:0007669"/>
    <property type="project" value="UniProtKB-KW"/>
</dbReference>
<dbReference type="PROSITE" id="PS50109">
    <property type="entry name" value="HIS_KIN"/>
    <property type="match status" value="1"/>
</dbReference>
<keyword evidence="8" id="KW-0902">Two-component regulatory system</keyword>
<dbReference type="PANTHER" id="PTHR43065">
    <property type="entry name" value="SENSOR HISTIDINE KINASE"/>
    <property type="match status" value="1"/>
</dbReference>
<evidence type="ECO:0000256" key="2">
    <source>
        <dbReference type="ARBA" id="ARBA00012438"/>
    </source>
</evidence>
<organism evidence="12 13">
    <name type="scientific">Azoarcus sp. (strain BH72)</name>
    <dbReference type="NCBI Taxonomy" id="418699"/>
    <lineage>
        <taxon>Bacteria</taxon>
        <taxon>Pseudomonadati</taxon>
        <taxon>Pseudomonadota</taxon>
        <taxon>Betaproteobacteria</taxon>
        <taxon>Rhodocyclales</taxon>
        <taxon>Zoogloeaceae</taxon>
        <taxon>Azoarcus</taxon>
    </lineage>
</organism>
<evidence type="ECO:0000256" key="3">
    <source>
        <dbReference type="ARBA" id="ARBA00022553"/>
    </source>
</evidence>
<dbReference type="SMART" id="SM00387">
    <property type="entry name" value="HATPase_c"/>
    <property type="match status" value="1"/>
</dbReference>
<feature type="domain" description="Histidine kinase" evidence="9">
    <location>
        <begin position="298"/>
        <end position="513"/>
    </location>
</feature>
<name>A1K2T0_AZOSB</name>
<dbReference type="InterPro" id="IPR003594">
    <property type="entry name" value="HATPase_dom"/>
</dbReference>
<sequence length="523" mass="57436">MHEIIMPAPVPTPTIFADAIFHYAVEQSAIAISITDQHANILYVNPAFCAITGYAAHEVVGHKQSLLSYKSTPKVVYQELWGALKKGRSWTGRLLNRRRDGSPYVAELTVTPLKTPEHEDEDINYLGMHWDATEEHRLSRQLANHKQLIESVISVAPVAVALLDVDGRVVLDNPAYKRIVAEMKVDEPAHAVIESLRHNLGDSFEKAFASRRALLNQEVRFDRAGGEPRWYACSLSWFEEHHTSPDAFYGDGCSDYMLLVMHDISASKRQQEALRLAAMRAMLSEGELNQSLREALAGAVFQLQGPVNLISAAAGLQRRRAGPGAGSDPLARALSEAQRAGEEAIATLQAAMPPEPEEPSGPVNLNEVLRDVLMLETDALLSAGITVDWHPAHVLPTVQGDPTALRTLFRQLVSNAIEAMNVRGWKERALVLRTSTQNGQVDVEVTDTGPGIPEALRLKVFEPFFSTKKARAAGRGVGLSLAQEIVTRHRGMLEIDPEYSGGCRLRISFPALRSAPLDLEGGR</sequence>
<dbReference type="CDD" id="cd00130">
    <property type="entry name" value="PAS"/>
    <property type="match status" value="1"/>
</dbReference>
<evidence type="ECO:0000256" key="5">
    <source>
        <dbReference type="ARBA" id="ARBA00022741"/>
    </source>
</evidence>
<feature type="domain" description="PAS" evidence="10">
    <location>
        <begin position="17"/>
        <end position="61"/>
    </location>
</feature>
<evidence type="ECO:0000313" key="12">
    <source>
        <dbReference type="EMBL" id="CAL93135.1"/>
    </source>
</evidence>
<proteinExistence type="predicted"/>
<dbReference type="STRING" id="62928.azo0518"/>
<keyword evidence="6" id="KW-0418">Kinase</keyword>
<reference evidence="12 13" key="1">
    <citation type="journal article" date="2006" name="Nat. Biotechnol.">
        <title>Complete genome of the mutualistic, N2-fixing grass endophyte Azoarcus sp. strain BH72.</title>
        <authorList>
            <person name="Krause A."/>
            <person name="Ramakumar A."/>
            <person name="Bartels D."/>
            <person name="Battistoni F."/>
            <person name="Bekel T."/>
            <person name="Boch J."/>
            <person name="Boehm M."/>
            <person name="Friedrich F."/>
            <person name="Hurek T."/>
            <person name="Krause L."/>
            <person name="Linke B."/>
            <person name="McHardy A.C."/>
            <person name="Sarkar A."/>
            <person name="Schneiker S."/>
            <person name="Syed A.A."/>
            <person name="Thauer R."/>
            <person name="Vorhoelter F.-J."/>
            <person name="Weidner S."/>
            <person name="Puehler A."/>
            <person name="Reinhold-Hurek B."/>
            <person name="Kaiser O."/>
            <person name="Goesmann A."/>
        </authorList>
    </citation>
    <scope>NUCLEOTIDE SEQUENCE [LARGE SCALE GENOMIC DNA]</scope>
    <source>
        <strain evidence="12 13">BH72</strain>
    </source>
</reference>
<dbReference type="eggNOG" id="COG4191">
    <property type="taxonomic scope" value="Bacteria"/>
</dbReference>
<dbReference type="InterPro" id="IPR014285">
    <property type="entry name" value="N_fixation_neg-reg_NifL"/>
</dbReference>
<evidence type="ECO:0000259" key="11">
    <source>
        <dbReference type="PROSITE" id="PS50113"/>
    </source>
</evidence>
<dbReference type="AlphaFoldDB" id="A1K2T0"/>
<dbReference type="SUPFAM" id="SSF55874">
    <property type="entry name" value="ATPase domain of HSP90 chaperone/DNA topoisomerase II/histidine kinase"/>
    <property type="match status" value="1"/>
</dbReference>
<keyword evidence="5" id="KW-0547">Nucleotide-binding</keyword>
<keyword evidence="4 12" id="KW-0808">Transferase</keyword>
<dbReference type="Gene3D" id="3.30.565.10">
    <property type="entry name" value="Histidine kinase-like ATPase, C-terminal domain"/>
    <property type="match status" value="1"/>
</dbReference>
<dbReference type="InterPro" id="IPR005467">
    <property type="entry name" value="His_kinase_dom"/>
</dbReference>
<dbReference type="Pfam" id="PF13426">
    <property type="entry name" value="PAS_9"/>
    <property type="match status" value="1"/>
</dbReference>
<dbReference type="Proteomes" id="UP000002588">
    <property type="component" value="Chromosome"/>
</dbReference>
<dbReference type="GO" id="GO:0004673">
    <property type="term" value="F:protein histidine kinase activity"/>
    <property type="evidence" value="ECO:0007669"/>
    <property type="project" value="UniProtKB-EC"/>
</dbReference>
<evidence type="ECO:0000256" key="4">
    <source>
        <dbReference type="ARBA" id="ARBA00022679"/>
    </source>
</evidence>
<dbReference type="KEGG" id="azo:azo0518"/>
<dbReference type="PROSITE" id="PS50112">
    <property type="entry name" value="PAS"/>
    <property type="match status" value="1"/>
</dbReference>
<dbReference type="InterPro" id="IPR035965">
    <property type="entry name" value="PAS-like_dom_sf"/>
</dbReference>
<dbReference type="GO" id="GO:0009399">
    <property type="term" value="P:nitrogen fixation"/>
    <property type="evidence" value="ECO:0007669"/>
    <property type="project" value="InterPro"/>
</dbReference>
<protein>
    <recommendedName>
        <fullName evidence="2">histidine kinase</fullName>
        <ecNumber evidence="2">2.7.13.3</ecNumber>
    </recommendedName>
</protein>
<accession>A1K2T0</accession>
<dbReference type="PROSITE" id="PS50113">
    <property type="entry name" value="PAC"/>
    <property type="match status" value="1"/>
</dbReference>
<keyword evidence="3" id="KW-0597">Phosphoprotein</keyword>
<dbReference type="EMBL" id="AM406670">
    <property type="protein sequence ID" value="CAL93135.1"/>
    <property type="molecule type" value="Genomic_DNA"/>
</dbReference>
<dbReference type="InterPro" id="IPR000014">
    <property type="entry name" value="PAS"/>
</dbReference>
<evidence type="ECO:0000256" key="8">
    <source>
        <dbReference type="ARBA" id="ARBA00023012"/>
    </source>
</evidence>
<evidence type="ECO:0000256" key="6">
    <source>
        <dbReference type="ARBA" id="ARBA00022777"/>
    </source>
</evidence>
<dbReference type="KEGG" id="aoa:dqs_0528"/>
<keyword evidence="13" id="KW-1185">Reference proteome</keyword>
<evidence type="ECO:0000256" key="1">
    <source>
        <dbReference type="ARBA" id="ARBA00000085"/>
    </source>
</evidence>
<dbReference type="InterPro" id="IPR036890">
    <property type="entry name" value="HATPase_C_sf"/>
</dbReference>
<dbReference type="Pfam" id="PF02518">
    <property type="entry name" value="HATPase_c"/>
    <property type="match status" value="1"/>
</dbReference>
<evidence type="ECO:0000313" key="13">
    <source>
        <dbReference type="Proteomes" id="UP000002588"/>
    </source>
</evidence>
<keyword evidence="7" id="KW-0067">ATP-binding</keyword>
<evidence type="ECO:0000256" key="7">
    <source>
        <dbReference type="ARBA" id="ARBA00022840"/>
    </source>
</evidence>
<evidence type="ECO:0000259" key="10">
    <source>
        <dbReference type="PROSITE" id="PS50112"/>
    </source>
</evidence>
<comment type="catalytic activity">
    <reaction evidence="1">
        <text>ATP + protein L-histidine = ADP + protein N-phospho-L-histidine.</text>
        <dbReference type="EC" id="2.7.13.3"/>
    </reaction>
</comment>
<dbReference type="EC" id="2.7.13.3" evidence="2"/>
<dbReference type="Gene3D" id="3.30.450.20">
    <property type="entry name" value="PAS domain"/>
    <property type="match status" value="2"/>
</dbReference>
<dbReference type="NCBIfam" id="TIGR02938">
    <property type="entry name" value="nifL_nitrog"/>
    <property type="match status" value="1"/>
</dbReference>
<dbReference type="InterPro" id="IPR004358">
    <property type="entry name" value="Sig_transdc_His_kin-like_C"/>
</dbReference>
<dbReference type="PRINTS" id="PR00344">
    <property type="entry name" value="BCTRLSENSOR"/>
</dbReference>
<gene>
    <name evidence="12" type="primary">nifL</name>
    <name evidence="12" type="ordered locus">azo0518</name>
</gene>
<dbReference type="NCBIfam" id="TIGR00229">
    <property type="entry name" value="sensory_box"/>
    <property type="match status" value="1"/>
</dbReference>
<feature type="domain" description="PAC" evidence="11">
    <location>
        <begin position="88"/>
        <end position="144"/>
    </location>
</feature>
<dbReference type="HOGENOM" id="CLU_499493_0_0_4"/>
<dbReference type="PANTHER" id="PTHR43065:SF10">
    <property type="entry name" value="PEROXIDE STRESS-ACTIVATED HISTIDINE KINASE MAK3"/>
    <property type="match status" value="1"/>
</dbReference>
<dbReference type="InterPro" id="IPR000700">
    <property type="entry name" value="PAS-assoc_C"/>
</dbReference>
<evidence type="ECO:0000259" key="9">
    <source>
        <dbReference type="PROSITE" id="PS50109"/>
    </source>
</evidence>
<dbReference type="GO" id="GO:0005524">
    <property type="term" value="F:ATP binding"/>
    <property type="evidence" value="ECO:0007669"/>
    <property type="project" value="UniProtKB-KW"/>
</dbReference>
<dbReference type="SUPFAM" id="SSF55785">
    <property type="entry name" value="PYP-like sensor domain (PAS domain)"/>
    <property type="match status" value="2"/>
</dbReference>
<dbReference type="SMART" id="SM00091">
    <property type="entry name" value="PAS"/>
    <property type="match status" value="2"/>
</dbReference>